<reference evidence="11" key="1">
    <citation type="journal article" date="2023" name="Microorganisms">
        <title>Genomic Characterization of Arcobacter butzleri Strains Isolated from Various Sources in Lithuania.</title>
        <authorList>
            <person name="Uljanovas D."/>
            <person name="Golz G."/>
            <person name="Fleischmann S."/>
            <person name="Kudirkiene E."/>
            <person name="Kasetiene N."/>
            <person name="Grineviciene A."/>
            <person name="Tamuleviciene E."/>
            <person name="Aksomaitiene J."/>
            <person name="Alter T."/>
            <person name="Malakauskas M."/>
        </authorList>
    </citation>
    <scope>NUCLEOTIDE SEQUENCE</scope>
    <source>
        <strain evidence="11">S41</strain>
    </source>
</reference>
<dbReference type="GO" id="GO:0046872">
    <property type="term" value="F:metal ion binding"/>
    <property type="evidence" value="ECO:0007669"/>
    <property type="project" value="UniProtKB-KW"/>
</dbReference>
<comment type="catalytic activity">
    <reaction evidence="9">
        <text>DNA(n) + a 2'-deoxyribonucleoside 5'-triphosphate = DNA(n+1) + diphosphate</text>
        <dbReference type="Rhea" id="RHEA:22508"/>
        <dbReference type="Rhea" id="RHEA-COMP:17339"/>
        <dbReference type="Rhea" id="RHEA-COMP:17340"/>
        <dbReference type="ChEBI" id="CHEBI:33019"/>
        <dbReference type="ChEBI" id="CHEBI:61560"/>
        <dbReference type="ChEBI" id="CHEBI:173112"/>
        <dbReference type="EC" id="2.7.7.49"/>
    </reaction>
</comment>
<dbReference type="AlphaFoldDB" id="A0AAW7QAV4"/>
<evidence type="ECO:0000256" key="9">
    <source>
        <dbReference type="ARBA" id="ARBA00048173"/>
    </source>
</evidence>
<keyword evidence="4" id="KW-0479">Metal-binding</keyword>
<evidence type="ECO:0000313" key="12">
    <source>
        <dbReference type="Proteomes" id="UP001170364"/>
    </source>
</evidence>
<dbReference type="GO" id="GO:0051607">
    <property type="term" value="P:defense response to virus"/>
    <property type="evidence" value="ECO:0007669"/>
    <property type="project" value="UniProtKB-KW"/>
</dbReference>
<evidence type="ECO:0000256" key="7">
    <source>
        <dbReference type="ARBA" id="ARBA00023118"/>
    </source>
</evidence>
<evidence type="ECO:0000256" key="6">
    <source>
        <dbReference type="ARBA" id="ARBA00022918"/>
    </source>
</evidence>
<evidence type="ECO:0000259" key="10">
    <source>
        <dbReference type="PROSITE" id="PS50878"/>
    </source>
</evidence>
<reference evidence="11" key="2">
    <citation type="submission" date="2023-01" db="EMBL/GenBank/DDBJ databases">
        <authorList>
            <person name="Uljanovas D."/>
        </authorList>
    </citation>
    <scope>NUCLEOTIDE SEQUENCE</scope>
    <source>
        <strain evidence="11">S41</strain>
    </source>
</reference>
<dbReference type="Proteomes" id="UP001170364">
    <property type="component" value="Unassembled WGS sequence"/>
</dbReference>
<dbReference type="InterPro" id="IPR043502">
    <property type="entry name" value="DNA/RNA_pol_sf"/>
</dbReference>
<dbReference type="GO" id="GO:0003723">
    <property type="term" value="F:RNA binding"/>
    <property type="evidence" value="ECO:0007669"/>
    <property type="project" value="InterPro"/>
</dbReference>
<dbReference type="InterPro" id="IPR051083">
    <property type="entry name" value="GrpII_Intron_Splice-Mob/Def"/>
</dbReference>
<evidence type="ECO:0000256" key="5">
    <source>
        <dbReference type="ARBA" id="ARBA00022842"/>
    </source>
</evidence>
<organism evidence="11 12">
    <name type="scientific">Aliarcobacter butzleri</name>
    <dbReference type="NCBI Taxonomy" id="28197"/>
    <lineage>
        <taxon>Bacteria</taxon>
        <taxon>Pseudomonadati</taxon>
        <taxon>Campylobacterota</taxon>
        <taxon>Epsilonproteobacteria</taxon>
        <taxon>Campylobacterales</taxon>
        <taxon>Arcobacteraceae</taxon>
        <taxon>Aliarcobacter</taxon>
    </lineage>
</organism>
<dbReference type="EC" id="2.7.7.49" evidence="1"/>
<dbReference type="SUPFAM" id="SSF56672">
    <property type="entry name" value="DNA/RNA polymerases"/>
    <property type="match status" value="1"/>
</dbReference>
<dbReference type="PROSITE" id="PS50878">
    <property type="entry name" value="RT_POL"/>
    <property type="match status" value="1"/>
</dbReference>
<dbReference type="Pfam" id="PF00078">
    <property type="entry name" value="RVT_1"/>
    <property type="match status" value="1"/>
</dbReference>
<keyword evidence="7" id="KW-0051">Antiviral defense</keyword>
<proteinExistence type="inferred from homology"/>
<evidence type="ECO:0000256" key="4">
    <source>
        <dbReference type="ARBA" id="ARBA00022723"/>
    </source>
</evidence>
<name>A0AAW7QAV4_9BACT</name>
<keyword evidence="5" id="KW-0460">Magnesium</keyword>
<dbReference type="PANTHER" id="PTHR34047:SF7">
    <property type="entry name" value="RNA-DIRECTED DNA POLYMERASE"/>
    <property type="match status" value="1"/>
</dbReference>
<keyword evidence="3" id="KW-0548">Nucleotidyltransferase</keyword>
<gene>
    <name evidence="11" type="ORF">PJV93_04825</name>
</gene>
<feature type="domain" description="Reverse transcriptase" evidence="10">
    <location>
        <begin position="1"/>
        <end position="236"/>
    </location>
</feature>
<dbReference type="PANTHER" id="PTHR34047">
    <property type="entry name" value="NUCLEAR INTRON MATURASE 1, MITOCHONDRIAL-RELATED"/>
    <property type="match status" value="1"/>
</dbReference>
<dbReference type="GO" id="GO:0003964">
    <property type="term" value="F:RNA-directed DNA polymerase activity"/>
    <property type="evidence" value="ECO:0007669"/>
    <property type="project" value="UniProtKB-KW"/>
</dbReference>
<evidence type="ECO:0000313" key="11">
    <source>
        <dbReference type="EMBL" id="MDN5123228.1"/>
    </source>
</evidence>
<evidence type="ECO:0000256" key="8">
    <source>
        <dbReference type="ARBA" id="ARBA00034120"/>
    </source>
</evidence>
<dbReference type="InterPro" id="IPR000123">
    <property type="entry name" value="Reverse_transcriptase_msDNA"/>
</dbReference>
<dbReference type="CDD" id="cd03487">
    <property type="entry name" value="RT_Bac_retron_II"/>
    <property type="match status" value="1"/>
</dbReference>
<protein>
    <recommendedName>
        <fullName evidence="1">RNA-directed DNA polymerase</fullName>
        <ecNumber evidence="1">2.7.7.49</ecNumber>
    </recommendedName>
</protein>
<dbReference type="EMBL" id="JAQJJG010000004">
    <property type="protein sequence ID" value="MDN5123228.1"/>
    <property type="molecule type" value="Genomic_DNA"/>
</dbReference>
<keyword evidence="6 11" id="KW-0695">RNA-directed DNA polymerase</keyword>
<evidence type="ECO:0000256" key="1">
    <source>
        <dbReference type="ARBA" id="ARBA00012493"/>
    </source>
</evidence>
<accession>A0AAW7QAV4</accession>
<sequence>MNKISLEDAFNLYFHNEFSFYDFCNLNLEEEYTEFFYSKNTFSPSIKLKKYQQFLNYIIFDFLEINSNVVFSYRKGVNSYDAIFPHKDSKYIFTTDIQEFFNHINSENLKKLIISNKEKFQILENDIEKYIDEILNLVTYKGVLPIGSPASPKISNAYLFKFDKELEEYCRSMKINYTRYSDDFIFSSNDLNLFSDLETMINKKFLSLGFCDFNLNIKKTKIQKKGFKVVVLGLVITPQGNITVDNKIKKNIEVLFHFYLMDKEKFRDFFDKNYSSNKQRVSGIISHINSIDKFFISKLRKKYGSYIVNSFIDRSIDCE</sequence>
<dbReference type="InterPro" id="IPR000477">
    <property type="entry name" value="RT_dom"/>
</dbReference>
<keyword evidence="2" id="KW-0808">Transferase</keyword>
<evidence type="ECO:0000256" key="2">
    <source>
        <dbReference type="ARBA" id="ARBA00022679"/>
    </source>
</evidence>
<evidence type="ECO:0000256" key="3">
    <source>
        <dbReference type="ARBA" id="ARBA00022695"/>
    </source>
</evidence>
<dbReference type="RefSeq" id="WP_301370182.1">
    <property type="nucleotide sequence ID" value="NZ_JAQJJF010000002.1"/>
</dbReference>
<dbReference type="PRINTS" id="PR00866">
    <property type="entry name" value="RNADNAPOLMS"/>
</dbReference>
<comment type="similarity">
    <text evidence="8">Belongs to the bacterial reverse transcriptase family.</text>
</comment>
<comment type="caution">
    <text evidence="11">The sequence shown here is derived from an EMBL/GenBank/DDBJ whole genome shotgun (WGS) entry which is preliminary data.</text>
</comment>